<protein>
    <recommendedName>
        <fullName evidence="5">Galactose oxidase-like Early set domain-containing protein</fullName>
    </recommendedName>
</protein>
<accession>A0A1Y2HP37</accession>
<evidence type="ECO:0000256" key="2">
    <source>
        <dbReference type="SAM" id="SignalP"/>
    </source>
</evidence>
<feature type="signal peptide" evidence="2">
    <location>
        <begin position="1"/>
        <end position="20"/>
    </location>
</feature>
<feature type="region of interest" description="Disordered" evidence="1">
    <location>
        <begin position="26"/>
        <end position="45"/>
    </location>
</feature>
<dbReference type="OrthoDB" id="10250130at2759"/>
<evidence type="ECO:0000256" key="1">
    <source>
        <dbReference type="SAM" id="MobiDB-lite"/>
    </source>
</evidence>
<sequence>MHRFLTLVLFLAALFSGSASCSPTAQSASTSAPLPSPRANTSPRQSDIDRDLLLLPSAFLYSSITSLAATFIGDRNISSASRGNWSLVLLSANATGSVSAASLDLTLPWSINKKVGDTGEWILPTTLRVNPLNATEIKEEFGTAFRGLNVSSGEPLAKATNGRRSVAMTLPGQGRLTRVELVGNEIRADVTKTIANVTMDWVEASMSSVVGQYSVSDSSSSTYVLDKNGNLYEIDSTGAVRPDPIRVHSAASPSKGTNASLVPLSSNHLLLTGGFNGTHALDDIWLFEHGRSIWTQIGNVRLSTPRHGHHVAIVVTPENKGKVPISVLVFPGTDNVLINSKIAVDVLEVFPTLDPIVPFPCAHFMFPCRCLRQRIPQVRRLVPTPNYMVLRFLS</sequence>
<proteinExistence type="predicted"/>
<dbReference type="SUPFAM" id="SSF50965">
    <property type="entry name" value="Galactose oxidase, central domain"/>
    <property type="match status" value="1"/>
</dbReference>
<evidence type="ECO:0000313" key="3">
    <source>
        <dbReference type="EMBL" id="ORZ36367.1"/>
    </source>
</evidence>
<feature type="chain" id="PRO_5012869885" description="Galactose oxidase-like Early set domain-containing protein" evidence="2">
    <location>
        <begin position="21"/>
        <end position="394"/>
    </location>
</feature>
<dbReference type="Gene3D" id="2.120.10.80">
    <property type="entry name" value="Kelch-type beta propeller"/>
    <property type="match status" value="1"/>
</dbReference>
<organism evidence="3 4">
    <name type="scientific">Catenaria anguillulae PL171</name>
    <dbReference type="NCBI Taxonomy" id="765915"/>
    <lineage>
        <taxon>Eukaryota</taxon>
        <taxon>Fungi</taxon>
        <taxon>Fungi incertae sedis</taxon>
        <taxon>Blastocladiomycota</taxon>
        <taxon>Blastocladiomycetes</taxon>
        <taxon>Blastocladiales</taxon>
        <taxon>Catenariaceae</taxon>
        <taxon>Catenaria</taxon>
    </lineage>
</organism>
<evidence type="ECO:0000313" key="4">
    <source>
        <dbReference type="Proteomes" id="UP000193411"/>
    </source>
</evidence>
<reference evidence="3 4" key="1">
    <citation type="submission" date="2016-07" db="EMBL/GenBank/DDBJ databases">
        <title>Pervasive Adenine N6-methylation of Active Genes in Fungi.</title>
        <authorList>
            <consortium name="DOE Joint Genome Institute"/>
            <person name="Mondo S.J."/>
            <person name="Dannebaum R.O."/>
            <person name="Kuo R.C."/>
            <person name="Labutti K."/>
            <person name="Haridas S."/>
            <person name="Kuo A."/>
            <person name="Salamov A."/>
            <person name="Ahrendt S.R."/>
            <person name="Lipzen A."/>
            <person name="Sullivan W."/>
            <person name="Andreopoulos W.B."/>
            <person name="Clum A."/>
            <person name="Lindquist E."/>
            <person name="Daum C."/>
            <person name="Ramamoorthy G.K."/>
            <person name="Gryganskyi A."/>
            <person name="Culley D."/>
            <person name="Magnuson J.K."/>
            <person name="James T.Y."/>
            <person name="O'Malley M.A."/>
            <person name="Stajich J.E."/>
            <person name="Spatafora J.W."/>
            <person name="Visel A."/>
            <person name="Grigoriev I.V."/>
        </authorList>
    </citation>
    <scope>NUCLEOTIDE SEQUENCE [LARGE SCALE GENOMIC DNA]</scope>
    <source>
        <strain evidence="3 4">PL171</strain>
    </source>
</reference>
<dbReference type="PROSITE" id="PS51257">
    <property type="entry name" value="PROKAR_LIPOPROTEIN"/>
    <property type="match status" value="1"/>
</dbReference>
<dbReference type="InterPro" id="IPR015915">
    <property type="entry name" value="Kelch-typ_b-propeller"/>
</dbReference>
<comment type="caution">
    <text evidence="3">The sequence shown here is derived from an EMBL/GenBank/DDBJ whole genome shotgun (WGS) entry which is preliminary data.</text>
</comment>
<dbReference type="AlphaFoldDB" id="A0A1Y2HP37"/>
<gene>
    <name evidence="3" type="ORF">BCR44DRAFT_63434</name>
</gene>
<dbReference type="EMBL" id="MCFL01000017">
    <property type="protein sequence ID" value="ORZ36367.1"/>
    <property type="molecule type" value="Genomic_DNA"/>
</dbReference>
<evidence type="ECO:0008006" key="5">
    <source>
        <dbReference type="Google" id="ProtNLM"/>
    </source>
</evidence>
<keyword evidence="2" id="KW-0732">Signal</keyword>
<dbReference type="Proteomes" id="UP000193411">
    <property type="component" value="Unassembled WGS sequence"/>
</dbReference>
<keyword evidence="4" id="KW-1185">Reference proteome</keyword>
<name>A0A1Y2HP37_9FUNG</name>
<dbReference type="InterPro" id="IPR011043">
    <property type="entry name" value="Gal_Oxase/kelch_b-propeller"/>
</dbReference>